<evidence type="ECO:0000313" key="3">
    <source>
        <dbReference type="EMBL" id="GDY64997.1"/>
    </source>
</evidence>
<dbReference type="RefSeq" id="WP_137865193.1">
    <property type="nucleotide sequence ID" value="NZ_BAABTN010000003.1"/>
</dbReference>
<dbReference type="EMBL" id="BJHX01000001">
    <property type="protein sequence ID" value="GDY64997.1"/>
    <property type="molecule type" value="Genomic_DNA"/>
</dbReference>
<evidence type="ECO:0000313" key="5">
    <source>
        <dbReference type="Proteomes" id="UP000299211"/>
    </source>
</evidence>
<gene>
    <name evidence="3" type="ORF">SAV14893_043900</name>
    <name evidence="4" type="ORF">SAV31267_042860</name>
</gene>
<dbReference type="Proteomes" id="UP000299211">
    <property type="component" value="Unassembled WGS sequence"/>
</dbReference>
<name>A0A4D4MRR9_STRAX</name>
<sequence>MTKRSWNRRLVVVTASVALAGGGLALPVTAMAAPAALQHGLVALDEDPDGVNESGSTDSGVDDTGDYGSGSTDSGVDETGGDDGAGSTDPGADETDIEFRTKAGF</sequence>
<keyword evidence="2" id="KW-0732">Signal</keyword>
<accession>A0A4D4MRR9</accession>
<proteinExistence type="predicted"/>
<dbReference type="Proteomes" id="UP000302139">
    <property type="component" value="Unassembled WGS sequence"/>
</dbReference>
<reference evidence="3 6" key="2">
    <citation type="submission" date="2019-04" db="EMBL/GenBank/DDBJ databases">
        <title>Draft genome sequences of Streptomyces avermitilis NBRC 14893.</title>
        <authorList>
            <person name="Komaki H."/>
            <person name="Tamura T."/>
            <person name="Hosoyama A."/>
        </authorList>
    </citation>
    <scope>NUCLEOTIDE SEQUENCE [LARGE SCALE GENOMIC DNA]</scope>
    <source>
        <strain evidence="3 6">NBRC 14893</strain>
    </source>
</reference>
<dbReference type="AlphaFoldDB" id="A0A4D4MRR9"/>
<evidence type="ECO:0000313" key="4">
    <source>
        <dbReference type="EMBL" id="GDY74801.1"/>
    </source>
</evidence>
<dbReference type="EMBL" id="BJHY01000001">
    <property type="protein sequence ID" value="GDY74801.1"/>
    <property type="molecule type" value="Genomic_DNA"/>
</dbReference>
<evidence type="ECO:0000313" key="6">
    <source>
        <dbReference type="Proteomes" id="UP000302139"/>
    </source>
</evidence>
<feature type="signal peptide" evidence="2">
    <location>
        <begin position="1"/>
        <end position="32"/>
    </location>
</feature>
<feature type="chain" id="PRO_5036356342" description="Secreted protein" evidence="2">
    <location>
        <begin position="33"/>
        <end position="105"/>
    </location>
</feature>
<evidence type="ECO:0000256" key="1">
    <source>
        <dbReference type="SAM" id="MobiDB-lite"/>
    </source>
</evidence>
<dbReference type="InterPro" id="IPR006311">
    <property type="entry name" value="TAT_signal"/>
</dbReference>
<organism evidence="4 5">
    <name type="scientific">Streptomyces avermitilis</name>
    <dbReference type="NCBI Taxonomy" id="33903"/>
    <lineage>
        <taxon>Bacteria</taxon>
        <taxon>Bacillati</taxon>
        <taxon>Actinomycetota</taxon>
        <taxon>Actinomycetes</taxon>
        <taxon>Kitasatosporales</taxon>
        <taxon>Streptomycetaceae</taxon>
        <taxon>Streptomyces</taxon>
    </lineage>
</organism>
<reference evidence="4 5" key="1">
    <citation type="submission" date="2019-04" db="EMBL/GenBank/DDBJ databases">
        <title>Draft genome sequences of Streptomyces avermitilis ATCC 31267.</title>
        <authorList>
            <person name="Komaki H."/>
            <person name="Tamura T."/>
            <person name="Hosoyama A."/>
        </authorList>
    </citation>
    <scope>NUCLEOTIDE SEQUENCE [LARGE SCALE GENOMIC DNA]</scope>
    <source>
        <strain evidence="4 5">ATCC 31267</strain>
    </source>
</reference>
<comment type="caution">
    <text evidence="4">The sequence shown here is derived from an EMBL/GenBank/DDBJ whole genome shotgun (WGS) entry which is preliminary data.</text>
</comment>
<dbReference type="GeneID" id="41545245"/>
<evidence type="ECO:0000256" key="2">
    <source>
        <dbReference type="SAM" id="SignalP"/>
    </source>
</evidence>
<dbReference type="PROSITE" id="PS51318">
    <property type="entry name" value="TAT"/>
    <property type="match status" value="1"/>
</dbReference>
<feature type="region of interest" description="Disordered" evidence="1">
    <location>
        <begin position="44"/>
        <end position="105"/>
    </location>
</feature>
<evidence type="ECO:0008006" key="7">
    <source>
        <dbReference type="Google" id="ProtNLM"/>
    </source>
</evidence>
<protein>
    <recommendedName>
        <fullName evidence="7">Secreted protein</fullName>
    </recommendedName>
</protein>